<dbReference type="EMBL" id="VFOZ01000002">
    <property type="protein sequence ID" value="TQL90503.1"/>
    <property type="molecule type" value="Genomic_DNA"/>
</dbReference>
<comment type="similarity">
    <text evidence="1 6">Belongs to the glycosyl hydrolase 43 family.</text>
</comment>
<protein>
    <submittedName>
        <fullName evidence="8">Alpha-N-arabinofuranosidase</fullName>
    </submittedName>
</protein>
<reference evidence="8 9" key="1">
    <citation type="submission" date="2019-06" db="EMBL/GenBank/DDBJ databases">
        <title>Sequencing the genomes of 1000 actinobacteria strains.</title>
        <authorList>
            <person name="Klenk H.-P."/>
        </authorList>
    </citation>
    <scope>NUCLEOTIDE SEQUENCE [LARGE SCALE GENOMIC DNA]</scope>
    <source>
        <strain evidence="8 9">DSM 102200</strain>
    </source>
</reference>
<keyword evidence="2 6" id="KW-0378">Hydrolase</keyword>
<dbReference type="Gene3D" id="2.115.10.20">
    <property type="entry name" value="Glycosyl hydrolase domain, family 43"/>
    <property type="match status" value="1"/>
</dbReference>
<keyword evidence="3 6" id="KW-0326">Glycosidase</keyword>
<dbReference type="InterPro" id="IPR023296">
    <property type="entry name" value="Glyco_hydro_beta-prop_sf"/>
</dbReference>
<evidence type="ECO:0000256" key="1">
    <source>
        <dbReference type="ARBA" id="ARBA00009865"/>
    </source>
</evidence>
<dbReference type="GO" id="GO:0004553">
    <property type="term" value="F:hydrolase activity, hydrolyzing O-glycosyl compounds"/>
    <property type="evidence" value="ECO:0007669"/>
    <property type="project" value="InterPro"/>
</dbReference>
<dbReference type="PANTHER" id="PTHR42812:SF12">
    <property type="entry name" value="BETA-XYLOSIDASE-RELATED"/>
    <property type="match status" value="1"/>
</dbReference>
<dbReference type="InterPro" id="IPR013320">
    <property type="entry name" value="ConA-like_dom_sf"/>
</dbReference>
<gene>
    <name evidence="8" type="ORF">FB559_7808</name>
</gene>
<dbReference type="SUPFAM" id="SSF49899">
    <property type="entry name" value="Concanavalin A-like lectins/glucanases"/>
    <property type="match status" value="1"/>
</dbReference>
<evidence type="ECO:0000313" key="9">
    <source>
        <dbReference type="Proteomes" id="UP000316096"/>
    </source>
</evidence>
<dbReference type="Pfam" id="PF17851">
    <property type="entry name" value="GH43_C2"/>
    <property type="match status" value="1"/>
</dbReference>
<dbReference type="AlphaFoldDB" id="A0A543C0A0"/>
<dbReference type="GO" id="GO:0005975">
    <property type="term" value="P:carbohydrate metabolic process"/>
    <property type="evidence" value="ECO:0007669"/>
    <property type="project" value="InterPro"/>
</dbReference>
<keyword evidence="9" id="KW-1185">Reference proteome</keyword>
<dbReference type="Pfam" id="PF04616">
    <property type="entry name" value="Glyco_hydro_43"/>
    <property type="match status" value="1"/>
</dbReference>
<dbReference type="Proteomes" id="UP000316096">
    <property type="component" value="Unassembled WGS sequence"/>
</dbReference>
<dbReference type="Gene3D" id="2.60.120.200">
    <property type="match status" value="1"/>
</dbReference>
<sequence>MLTEFRNPILPGSHPDPSICRVGPDFYLVTSSFEWFPGLPVFHSRDLVHWRPLGHVLDRPEQLPLDGVRASGGLYAPTIRHHDGTYYVVCTLMYGTAETGNFIATATDPAGPWSAPHWLGEPSSFDPSLLFDDGRVWFHATRPADASGHTEVWLRELDLATLTLVGPEHVIWNGALRDATWAEGPHLYRIGESYHLLAAEGGTALDHAVSVARSADVTGPYEGNPRNPVLTHRHLGADHPIGSTGHADLIQTADGDWWAVLLAIRPGLNLGRETFLTPVGWADGWPVIPGVREAETRPALPEHRWPAESACDTFDEPGLRPCWNQLRTPRERFWDLTPGRLRLRLRPETLTERACPSLIARRQQHAHFAAYTALDFTPASGNECAGLVLLQNDAFQLRCEISLGTARLIRRAEGTDELLADRPIAGGRIRIGVEAHDQEYRFRLDGAEFGAPADGRVLGHEPAGSFTGAYLGMYASSNGEPSTTTADFAYFEYREL</sequence>
<proteinExistence type="inferred from homology"/>
<evidence type="ECO:0000259" key="7">
    <source>
        <dbReference type="Pfam" id="PF17851"/>
    </source>
</evidence>
<evidence type="ECO:0000256" key="6">
    <source>
        <dbReference type="RuleBase" id="RU361187"/>
    </source>
</evidence>
<feature type="site" description="Important for catalytic activity, responsible for pKa modulation of the active site Glu and correct orientation of both the proton donor and substrate" evidence="5">
    <location>
        <position position="126"/>
    </location>
</feature>
<dbReference type="RefSeq" id="WP_221640649.1">
    <property type="nucleotide sequence ID" value="NZ_VFOZ01000002.1"/>
</dbReference>
<dbReference type="InterPro" id="IPR041542">
    <property type="entry name" value="GH43_C2"/>
</dbReference>
<evidence type="ECO:0000256" key="4">
    <source>
        <dbReference type="PIRSR" id="PIRSR606710-1"/>
    </source>
</evidence>
<evidence type="ECO:0000256" key="5">
    <source>
        <dbReference type="PIRSR" id="PIRSR606710-2"/>
    </source>
</evidence>
<evidence type="ECO:0000256" key="2">
    <source>
        <dbReference type="ARBA" id="ARBA00022801"/>
    </source>
</evidence>
<feature type="active site" description="Proton donor" evidence="4">
    <location>
        <position position="183"/>
    </location>
</feature>
<dbReference type="SUPFAM" id="SSF75005">
    <property type="entry name" value="Arabinanase/levansucrase/invertase"/>
    <property type="match status" value="1"/>
</dbReference>
<dbReference type="CDD" id="cd18617">
    <property type="entry name" value="GH43_XynB-like"/>
    <property type="match status" value="1"/>
</dbReference>
<evidence type="ECO:0000313" key="8">
    <source>
        <dbReference type="EMBL" id="TQL90503.1"/>
    </source>
</evidence>
<organism evidence="8 9">
    <name type="scientific">Actinoallomurus bryophytorum</name>
    <dbReference type="NCBI Taxonomy" id="1490222"/>
    <lineage>
        <taxon>Bacteria</taxon>
        <taxon>Bacillati</taxon>
        <taxon>Actinomycetota</taxon>
        <taxon>Actinomycetes</taxon>
        <taxon>Streptosporangiales</taxon>
        <taxon>Thermomonosporaceae</taxon>
        <taxon>Actinoallomurus</taxon>
    </lineage>
</organism>
<dbReference type="InterPro" id="IPR006710">
    <property type="entry name" value="Glyco_hydro_43"/>
</dbReference>
<dbReference type="InterPro" id="IPR051795">
    <property type="entry name" value="Glycosyl_Hydrlase_43"/>
</dbReference>
<name>A0A543C0A0_9ACTN</name>
<feature type="domain" description="Beta-xylosidase C-terminal Concanavalin A-like" evidence="7">
    <location>
        <begin position="311"/>
        <end position="494"/>
    </location>
</feature>
<comment type="caution">
    <text evidence="8">The sequence shown here is derived from an EMBL/GenBank/DDBJ whole genome shotgun (WGS) entry which is preliminary data.</text>
</comment>
<accession>A0A543C0A0</accession>
<dbReference type="PANTHER" id="PTHR42812">
    <property type="entry name" value="BETA-XYLOSIDASE"/>
    <property type="match status" value="1"/>
</dbReference>
<evidence type="ECO:0000256" key="3">
    <source>
        <dbReference type="ARBA" id="ARBA00023295"/>
    </source>
</evidence>
<feature type="active site" description="Proton acceptor" evidence="4">
    <location>
        <position position="16"/>
    </location>
</feature>